<dbReference type="InterPro" id="IPR036220">
    <property type="entry name" value="UDP-Glc/GDP-Man_DH_C_sf"/>
</dbReference>
<dbReference type="InterPro" id="IPR008927">
    <property type="entry name" value="6-PGluconate_DH-like_C_sf"/>
</dbReference>
<feature type="binding site" evidence="8">
    <location>
        <position position="204"/>
    </location>
    <ligand>
        <name>substrate</name>
    </ligand>
</feature>
<feature type="binding site" evidence="9">
    <location>
        <position position="263"/>
    </location>
    <ligand>
        <name>NAD(+)</name>
        <dbReference type="ChEBI" id="CHEBI:57540"/>
    </ligand>
</feature>
<feature type="non-terminal residue" evidence="11">
    <location>
        <position position="373"/>
    </location>
</feature>
<feature type="binding site" evidence="8">
    <location>
        <begin position="152"/>
        <end position="155"/>
    </location>
    <ligand>
        <name>substrate</name>
    </ligand>
</feature>
<dbReference type="Pfam" id="PF00984">
    <property type="entry name" value="UDPG_MGDP_dh"/>
    <property type="match status" value="1"/>
</dbReference>
<dbReference type="SUPFAM" id="SSF52413">
    <property type="entry name" value="UDP-glucose/GDP-mannose dehydrogenase C-terminal domain"/>
    <property type="match status" value="1"/>
</dbReference>
<comment type="similarity">
    <text evidence="2">Belongs to the UDP-glucose/GDP-mannose dehydrogenase family.</text>
</comment>
<evidence type="ECO:0000256" key="1">
    <source>
        <dbReference type="ARBA" id="ARBA00004701"/>
    </source>
</evidence>
<feature type="binding site" evidence="9">
    <location>
        <position position="35"/>
    </location>
    <ligand>
        <name>NAD(+)</name>
        <dbReference type="ChEBI" id="CHEBI:57540"/>
    </ligand>
</feature>
<feature type="binding site" evidence="8">
    <location>
        <position position="257"/>
    </location>
    <ligand>
        <name>substrate</name>
    </ligand>
</feature>
<dbReference type="SMART" id="SM00984">
    <property type="entry name" value="UDPG_MGDP_dh_C"/>
    <property type="match status" value="1"/>
</dbReference>
<dbReference type="EC" id="1.1.1.22" evidence="3"/>
<dbReference type="SUPFAM" id="SSF48179">
    <property type="entry name" value="6-phosphogluconate dehydrogenase C-terminal domain-like"/>
    <property type="match status" value="1"/>
</dbReference>
<evidence type="ECO:0000256" key="7">
    <source>
        <dbReference type="PIRSR" id="PIRSR500134-1"/>
    </source>
</evidence>
<dbReference type="AlphaFoldDB" id="A0A2G9XBP2"/>
<evidence type="ECO:0000313" key="11">
    <source>
        <dbReference type="EMBL" id="PIP04379.1"/>
    </source>
</evidence>
<comment type="catalytic activity">
    <reaction evidence="6">
        <text>UDP-alpha-D-glucose + 2 NAD(+) + H2O = UDP-alpha-D-glucuronate + 2 NADH + 3 H(+)</text>
        <dbReference type="Rhea" id="RHEA:23596"/>
        <dbReference type="ChEBI" id="CHEBI:15377"/>
        <dbReference type="ChEBI" id="CHEBI:15378"/>
        <dbReference type="ChEBI" id="CHEBI:57540"/>
        <dbReference type="ChEBI" id="CHEBI:57945"/>
        <dbReference type="ChEBI" id="CHEBI:58052"/>
        <dbReference type="ChEBI" id="CHEBI:58885"/>
        <dbReference type="EC" id="1.1.1.22"/>
    </reaction>
</comment>
<dbReference type="InterPro" id="IPR001732">
    <property type="entry name" value="UDP-Glc/GDP-Man_DH_N"/>
</dbReference>
<comment type="caution">
    <text evidence="11">The sequence shown here is derived from an EMBL/GenBank/DDBJ whole genome shotgun (WGS) entry which is preliminary data.</text>
</comment>
<organism evidence="11 12">
    <name type="scientific">candidate division WWE3 bacterium CG23_combo_of_CG06-09_8_20_14_all_40_14</name>
    <dbReference type="NCBI Taxonomy" id="1975095"/>
    <lineage>
        <taxon>Bacteria</taxon>
        <taxon>Katanobacteria</taxon>
    </lineage>
</organism>
<dbReference type="InterPro" id="IPR036291">
    <property type="entry name" value="NAD(P)-bd_dom_sf"/>
</dbReference>
<gene>
    <name evidence="11" type="ORF">COX53_02665</name>
</gene>
<dbReference type="PIRSF" id="PIRSF000124">
    <property type="entry name" value="UDPglc_GDPman_dh"/>
    <property type="match status" value="1"/>
</dbReference>
<dbReference type="InterPro" id="IPR028357">
    <property type="entry name" value="UDPglc_DH_bac"/>
</dbReference>
<dbReference type="GO" id="GO:0003979">
    <property type="term" value="F:UDP-glucose 6-dehydrogenase activity"/>
    <property type="evidence" value="ECO:0007669"/>
    <property type="project" value="UniProtKB-EC"/>
</dbReference>
<evidence type="ECO:0000313" key="12">
    <source>
        <dbReference type="Proteomes" id="UP000231388"/>
    </source>
</evidence>
<keyword evidence="4" id="KW-0560">Oxidoreductase</keyword>
<feature type="active site" description="Nucleophile" evidence="7">
    <location>
        <position position="260"/>
    </location>
</feature>
<dbReference type="Pfam" id="PF03720">
    <property type="entry name" value="UDPG_MGDP_dh_C"/>
    <property type="match status" value="1"/>
</dbReference>
<keyword evidence="5 9" id="KW-0520">NAD</keyword>
<evidence type="ECO:0000256" key="2">
    <source>
        <dbReference type="ARBA" id="ARBA00006601"/>
    </source>
</evidence>
<dbReference type="Pfam" id="PF03721">
    <property type="entry name" value="UDPG_MGDP_dh_N"/>
    <property type="match status" value="1"/>
</dbReference>
<dbReference type="UniPathway" id="UPA00038">
    <property type="reaction ID" value="UER00491"/>
</dbReference>
<sequence length="373" mass="40735">MKIAVVGTGYVGLVTGAVFADGGHTVICADINEKKIELLKKGIMPIYEEGLSDLVAKNVCEKRLSFTTNVGKAVKDSNVVFIVVGTPSNQSGSADLSAVWVVAKTIADNLNGYKIIVTKSTVPVGTNERIKQIIKDNLKGRAKFDVVSNPEFLREGTAIFDANNVDRVVLGSDSKSALSKIASLYTHLNVPILKSDFRSAELIKYASNAFLATKISFINEIARICDRAKADVKTVADGMGYDKRIVRSFLNAGIGYGGSCFPKDVEALYRTSSDQEYDFRLLRGVMDVNERQKYFYVEKIVNFFEGNLSGKTLACLGTAFKNNTDDIRKSVAIEVIKILRGEGAKIRVFDPAALENAKAELGNDVIYYAKDAY</sequence>
<dbReference type="PANTHER" id="PTHR43750:SF3">
    <property type="entry name" value="UDP-GLUCOSE 6-DEHYDROGENASE TUAD"/>
    <property type="match status" value="1"/>
</dbReference>
<dbReference type="Gene3D" id="1.20.5.100">
    <property type="entry name" value="Cytochrome c1, transmembrane anchor, C-terminal"/>
    <property type="match status" value="1"/>
</dbReference>
<comment type="pathway">
    <text evidence="1">Nucleotide-sugar biosynthesis; UDP-alpha-D-glucuronate biosynthesis; UDP-alpha-D-glucuronate from UDP-alpha-D-glucose: step 1/1.</text>
</comment>
<reference evidence="11 12" key="1">
    <citation type="submission" date="2017-09" db="EMBL/GenBank/DDBJ databases">
        <title>Depth-based differentiation of microbial function through sediment-hosted aquifers and enrichment of novel symbionts in the deep terrestrial subsurface.</title>
        <authorList>
            <person name="Probst A.J."/>
            <person name="Ladd B."/>
            <person name="Jarett J.K."/>
            <person name="Geller-Mcgrath D.E."/>
            <person name="Sieber C.M."/>
            <person name="Emerson J.B."/>
            <person name="Anantharaman K."/>
            <person name="Thomas B.C."/>
            <person name="Malmstrom R."/>
            <person name="Stieglmeier M."/>
            <person name="Klingl A."/>
            <person name="Woyke T."/>
            <person name="Ryan C.M."/>
            <person name="Banfield J.F."/>
        </authorList>
    </citation>
    <scope>NUCLEOTIDE SEQUENCE [LARGE SCALE GENOMIC DNA]</scope>
    <source>
        <strain evidence="11">CG23_combo_of_CG06-09_8_20_14_all_40_14</strain>
    </source>
</reference>
<dbReference type="GO" id="GO:0051287">
    <property type="term" value="F:NAD binding"/>
    <property type="evidence" value="ECO:0007669"/>
    <property type="project" value="InterPro"/>
</dbReference>
<feature type="binding site" evidence="9">
    <location>
        <position position="86"/>
    </location>
    <ligand>
        <name>NAD(+)</name>
        <dbReference type="ChEBI" id="CHEBI:57540"/>
    </ligand>
</feature>
<protein>
    <recommendedName>
        <fullName evidence="3">UDP-glucose 6-dehydrogenase</fullName>
        <ecNumber evidence="3">1.1.1.22</ecNumber>
    </recommendedName>
</protein>
<feature type="domain" description="UDP-glucose/GDP-mannose dehydrogenase C-terminal" evidence="10">
    <location>
        <begin position="314"/>
        <end position="372"/>
    </location>
</feature>
<proteinExistence type="inferred from homology"/>
<dbReference type="InterPro" id="IPR017476">
    <property type="entry name" value="UDP-Glc/GDP-Man"/>
</dbReference>
<accession>A0A2G9XBP2</accession>
<dbReference type="NCBIfam" id="TIGR03026">
    <property type="entry name" value="NDP-sugDHase"/>
    <property type="match status" value="1"/>
</dbReference>
<dbReference type="PIRSF" id="PIRSF500134">
    <property type="entry name" value="UDPglc_DH_bac"/>
    <property type="match status" value="1"/>
</dbReference>
<feature type="binding site" evidence="9">
    <location>
        <position position="328"/>
    </location>
    <ligand>
        <name>NAD(+)</name>
        <dbReference type="ChEBI" id="CHEBI:57540"/>
    </ligand>
</feature>
<evidence type="ECO:0000256" key="6">
    <source>
        <dbReference type="ARBA" id="ARBA00047473"/>
    </source>
</evidence>
<dbReference type="GO" id="GO:0006065">
    <property type="term" value="P:UDP-glucuronate biosynthetic process"/>
    <property type="evidence" value="ECO:0007669"/>
    <property type="project" value="UniProtKB-UniPathway"/>
</dbReference>
<dbReference type="Proteomes" id="UP000231388">
    <property type="component" value="Unassembled WGS sequence"/>
</dbReference>
<evidence type="ECO:0000256" key="8">
    <source>
        <dbReference type="PIRSR" id="PIRSR500134-2"/>
    </source>
</evidence>
<feature type="binding site" evidence="9">
    <location>
        <position position="30"/>
    </location>
    <ligand>
        <name>NAD(+)</name>
        <dbReference type="ChEBI" id="CHEBI:57540"/>
    </ligand>
</feature>
<evidence type="ECO:0000259" key="10">
    <source>
        <dbReference type="SMART" id="SM00984"/>
    </source>
</evidence>
<feature type="binding site" evidence="9">
    <location>
        <position position="121"/>
    </location>
    <ligand>
        <name>NAD(+)</name>
        <dbReference type="ChEBI" id="CHEBI:57540"/>
    </ligand>
</feature>
<evidence type="ECO:0000256" key="5">
    <source>
        <dbReference type="ARBA" id="ARBA00023027"/>
    </source>
</evidence>
<name>A0A2G9XBP2_UNCKA</name>
<feature type="binding site" evidence="9">
    <location>
        <position position="155"/>
    </location>
    <ligand>
        <name>NAD(+)</name>
        <dbReference type="ChEBI" id="CHEBI:57540"/>
    </ligand>
</feature>
<evidence type="ECO:0000256" key="9">
    <source>
        <dbReference type="PIRSR" id="PIRSR500134-3"/>
    </source>
</evidence>
<dbReference type="EMBL" id="PCQY01000032">
    <property type="protein sequence ID" value="PIP04379.1"/>
    <property type="molecule type" value="Genomic_DNA"/>
</dbReference>
<evidence type="ECO:0000256" key="3">
    <source>
        <dbReference type="ARBA" id="ARBA00012954"/>
    </source>
</evidence>
<dbReference type="InterPro" id="IPR014026">
    <property type="entry name" value="UDP-Glc/GDP-Man_DH_dimer"/>
</dbReference>
<dbReference type="SUPFAM" id="SSF51735">
    <property type="entry name" value="NAD(P)-binding Rossmann-fold domains"/>
    <property type="match status" value="1"/>
</dbReference>
<dbReference type="GO" id="GO:0000271">
    <property type="term" value="P:polysaccharide biosynthetic process"/>
    <property type="evidence" value="ECO:0007669"/>
    <property type="project" value="InterPro"/>
</dbReference>
<dbReference type="PANTHER" id="PTHR43750">
    <property type="entry name" value="UDP-GLUCOSE 6-DEHYDROGENASE TUAD"/>
    <property type="match status" value="1"/>
</dbReference>
<evidence type="ECO:0000256" key="4">
    <source>
        <dbReference type="ARBA" id="ARBA00023002"/>
    </source>
</evidence>
<feature type="binding site" evidence="8">
    <location>
        <begin position="249"/>
        <end position="253"/>
    </location>
    <ligand>
        <name>substrate</name>
    </ligand>
</feature>
<dbReference type="Gene3D" id="3.40.50.720">
    <property type="entry name" value="NAD(P)-binding Rossmann-like Domain"/>
    <property type="match status" value="2"/>
</dbReference>
<feature type="binding site" evidence="8">
    <location>
        <position position="321"/>
    </location>
    <ligand>
        <name>substrate</name>
    </ligand>
</feature>
<dbReference type="InterPro" id="IPR014027">
    <property type="entry name" value="UDP-Glc/GDP-Man_DH_C"/>
</dbReference>